<evidence type="ECO:0000256" key="4">
    <source>
        <dbReference type="ARBA" id="ARBA00023163"/>
    </source>
</evidence>
<evidence type="ECO:0000313" key="6">
    <source>
        <dbReference type="EMBL" id="TPV37123.1"/>
    </source>
</evidence>
<dbReference type="PANTHER" id="PTHR30118">
    <property type="entry name" value="HTH-TYPE TRANSCRIPTIONAL REGULATOR LEUO-RELATED"/>
    <property type="match status" value="1"/>
</dbReference>
<keyword evidence="3" id="KW-0238">DNA-binding</keyword>
<comment type="caution">
    <text evidence="6">The sequence shown here is derived from an EMBL/GenBank/DDBJ whole genome shotgun (WGS) entry which is preliminary data.</text>
</comment>
<dbReference type="SUPFAM" id="SSF53850">
    <property type="entry name" value="Periplasmic binding protein-like II"/>
    <property type="match status" value="1"/>
</dbReference>
<evidence type="ECO:0000259" key="5">
    <source>
        <dbReference type="Pfam" id="PF03466"/>
    </source>
</evidence>
<evidence type="ECO:0000313" key="7">
    <source>
        <dbReference type="Proteomes" id="UP000315469"/>
    </source>
</evidence>
<organism evidence="6 7">
    <name type="scientific">Pantoea eucalypti</name>
    <dbReference type="NCBI Taxonomy" id="470933"/>
    <lineage>
        <taxon>Bacteria</taxon>
        <taxon>Pseudomonadati</taxon>
        <taxon>Pseudomonadota</taxon>
        <taxon>Gammaproteobacteria</taxon>
        <taxon>Enterobacterales</taxon>
        <taxon>Erwiniaceae</taxon>
        <taxon>Pantoea</taxon>
    </lineage>
</organism>
<reference evidence="6 7" key="1">
    <citation type="submission" date="2019-06" db="EMBL/GenBank/DDBJ databases">
        <title>Taxogenomics and systematics of the genus Pantoea.</title>
        <authorList>
            <person name="Tambong J.T."/>
        </authorList>
    </citation>
    <scope>NUCLEOTIDE SEQUENCE [LARGE SCALE GENOMIC DNA]</scope>
    <source>
        <strain evidence="6 7">LMG 24197</strain>
    </source>
</reference>
<accession>A0ABY2ZKF0</accession>
<dbReference type="CDD" id="cd08417">
    <property type="entry name" value="PBP2_Nitroaromatics_like"/>
    <property type="match status" value="1"/>
</dbReference>
<dbReference type="GeneID" id="90523025"/>
<comment type="similarity">
    <text evidence="1">Belongs to the LysR transcriptional regulatory family.</text>
</comment>
<dbReference type="EMBL" id="VHJB01000061">
    <property type="protein sequence ID" value="TPV37123.1"/>
    <property type="molecule type" value="Genomic_DNA"/>
</dbReference>
<keyword evidence="7" id="KW-1185">Reference proteome</keyword>
<dbReference type="InterPro" id="IPR050389">
    <property type="entry name" value="LysR-type_TF"/>
</dbReference>
<dbReference type="InterPro" id="IPR037402">
    <property type="entry name" value="YidZ_PBP2"/>
</dbReference>
<evidence type="ECO:0000256" key="1">
    <source>
        <dbReference type="ARBA" id="ARBA00009437"/>
    </source>
</evidence>
<evidence type="ECO:0000256" key="2">
    <source>
        <dbReference type="ARBA" id="ARBA00023015"/>
    </source>
</evidence>
<keyword evidence="4" id="KW-0804">Transcription</keyword>
<feature type="domain" description="LysR substrate-binding" evidence="5">
    <location>
        <begin position="5"/>
        <end position="169"/>
    </location>
</feature>
<name>A0ABY2ZKF0_9GAMM</name>
<keyword evidence="2" id="KW-0805">Transcription regulation</keyword>
<dbReference type="Gene3D" id="3.40.190.10">
    <property type="entry name" value="Periplasmic binding protein-like II"/>
    <property type="match status" value="2"/>
</dbReference>
<gene>
    <name evidence="6" type="ORF">FJW02_09375</name>
</gene>
<dbReference type="RefSeq" id="WP_110411903.1">
    <property type="nucleotide sequence ID" value="NZ_CP045721.1"/>
</dbReference>
<sequence length="173" mass="19653">MNIEHTPVDKTIPALEDGDLNCVVSSQLRHTSGIVSDPVITDRLNCIMRQNHPLSDAPLTLSEFLSASHLHVATSSADVRFVDNILSGQRFSRKIAVTTPHWLTLPFVLVKTDLISVVSEKMASTPLFSGLQRIELRFEAQPVSWNLYWHKRDENNAAHLWLREQIYRVCRVI</sequence>
<proteinExistence type="inferred from homology"/>
<evidence type="ECO:0000256" key="3">
    <source>
        <dbReference type="ARBA" id="ARBA00023125"/>
    </source>
</evidence>
<protein>
    <recommendedName>
        <fullName evidence="5">LysR substrate-binding domain-containing protein</fullName>
    </recommendedName>
</protein>
<dbReference type="PANTHER" id="PTHR30118:SF15">
    <property type="entry name" value="TRANSCRIPTIONAL REGULATORY PROTEIN"/>
    <property type="match status" value="1"/>
</dbReference>
<dbReference type="InterPro" id="IPR005119">
    <property type="entry name" value="LysR_subst-bd"/>
</dbReference>
<dbReference type="Proteomes" id="UP000315469">
    <property type="component" value="Unassembled WGS sequence"/>
</dbReference>
<dbReference type="Pfam" id="PF03466">
    <property type="entry name" value="LysR_substrate"/>
    <property type="match status" value="1"/>
</dbReference>